<comment type="caution">
    <text evidence="2">The sequence shown here is derived from an EMBL/GenBank/DDBJ whole genome shotgun (WGS) entry which is preliminary data.</text>
</comment>
<keyword evidence="1" id="KW-0812">Transmembrane</keyword>
<evidence type="ECO:0000313" key="2">
    <source>
        <dbReference type="EMBL" id="MPN12763.1"/>
    </source>
</evidence>
<organism evidence="2">
    <name type="scientific">bioreactor metagenome</name>
    <dbReference type="NCBI Taxonomy" id="1076179"/>
    <lineage>
        <taxon>unclassified sequences</taxon>
        <taxon>metagenomes</taxon>
        <taxon>ecological metagenomes</taxon>
    </lineage>
</organism>
<accession>A0A645FKN1</accession>
<feature type="transmembrane region" description="Helical" evidence="1">
    <location>
        <begin position="59"/>
        <end position="78"/>
    </location>
</feature>
<name>A0A645FKN1_9ZZZZ</name>
<dbReference type="AlphaFoldDB" id="A0A645FKN1"/>
<sequence>MFSIICTPQYRFLNSQIIQIFKFKDYILASIFFSIILFMNYSDFFWATEFFAMKFTLKLFFILLLTVIFLSVSNEFALSKIPTFKSSYFNSKVYPICRFYFKTPFIVEPKGYIYISQDTILFC</sequence>
<feature type="transmembrane region" description="Helical" evidence="1">
    <location>
        <begin position="26"/>
        <end position="47"/>
    </location>
</feature>
<proteinExistence type="predicted"/>
<evidence type="ECO:0000256" key="1">
    <source>
        <dbReference type="SAM" id="Phobius"/>
    </source>
</evidence>
<keyword evidence="1" id="KW-0472">Membrane</keyword>
<reference evidence="2" key="1">
    <citation type="submission" date="2019-08" db="EMBL/GenBank/DDBJ databases">
        <authorList>
            <person name="Kucharzyk K."/>
            <person name="Murdoch R.W."/>
            <person name="Higgins S."/>
            <person name="Loffler F."/>
        </authorList>
    </citation>
    <scope>NUCLEOTIDE SEQUENCE</scope>
</reference>
<dbReference type="EMBL" id="VSSQ01059176">
    <property type="protein sequence ID" value="MPN12763.1"/>
    <property type="molecule type" value="Genomic_DNA"/>
</dbReference>
<gene>
    <name evidence="2" type="ORF">SDC9_160083</name>
</gene>
<protein>
    <submittedName>
        <fullName evidence="2">Uncharacterized protein</fullName>
    </submittedName>
</protein>
<keyword evidence="1" id="KW-1133">Transmembrane helix</keyword>